<sequence length="123" mass="14068">DNIFLSLRNPETLNILKEVTNYDLCILGMGEDGHFASIFPSMSNIKEALNTHEPLLNIDDGFPDIKRISMSLNEIKKSKKIILIIKSKTKLALLKTKRNSDQFLPIDKLIEECSDRLTIYTLF</sequence>
<proteinExistence type="predicted"/>
<dbReference type="Proteomes" id="UP000318359">
    <property type="component" value="Unassembled WGS sequence"/>
</dbReference>
<dbReference type="PANTHER" id="PTHR11054">
    <property type="entry name" value="6-PHOSPHOGLUCONOLACTONASE"/>
    <property type="match status" value="1"/>
</dbReference>
<dbReference type="InterPro" id="IPR006148">
    <property type="entry name" value="Glc/Gal-6P_isomerase"/>
</dbReference>
<feature type="non-terminal residue" evidence="2">
    <location>
        <position position="1"/>
    </location>
</feature>
<dbReference type="GO" id="GO:0005975">
    <property type="term" value="P:carbohydrate metabolic process"/>
    <property type="evidence" value="ECO:0007669"/>
    <property type="project" value="InterPro"/>
</dbReference>
<dbReference type="InterPro" id="IPR037171">
    <property type="entry name" value="NagB/RpiA_transferase-like"/>
</dbReference>
<evidence type="ECO:0000313" key="3">
    <source>
        <dbReference type="Proteomes" id="UP000318359"/>
    </source>
</evidence>
<comment type="caution">
    <text evidence="2">The sequence shown here is derived from an EMBL/GenBank/DDBJ whole genome shotgun (WGS) entry which is preliminary data.</text>
</comment>
<organism evidence="2 3">
    <name type="scientific">SAR86 cluster bacterium</name>
    <dbReference type="NCBI Taxonomy" id="2030880"/>
    <lineage>
        <taxon>Bacteria</taxon>
        <taxon>Pseudomonadati</taxon>
        <taxon>Pseudomonadota</taxon>
        <taxon>Gammaproteobacteria</taxon>
        <taxon>SAR86 cluster</taxon>
    </lineage>
</organism>
<name>A0A520M994_9GAMM</name>
<gene>
    <name evidence="2" type="ORF">EVB00_01905</name>
</gene>
<dbReference type="PANTHER" id="PTHR11054:SF0">
    <property type="entry name" value="6-PHOSPHOGLUCONOLACTONASE"/>
    <property type="match status" value="1"/>
</dbReference>
<dbReference type="InterPro" id="IPR039104">
    <property type="entry name" value="6PGL"/>
</dbReference>
<dbReference type="Pfam" id="PF01182">
    <property type="entry name" value="Glucosamine_iso"/>
    <property type="match status" value="1"/>
</dbReference>
<evidence type="ECO:0000313" key="2">
    <source>
        <dbReference type="EMBL" id="RZO17788.1"/>
    </source>
</evidence>
<dbReference type="EMBL" id="SHBM01000023">
    <property type="protein sequence ID" value="RZO17788.1"/>
    <property type="molecule type" value="Genomic_DNA"/>
</dbReference>
<evidence type="ECO:0000259" key="1">
    <source>
        <dbReference type="Pfam" id="PF01182"/>
    </source>
</evidence>
<reference evidence="2 3" key="1">
    <citation type="submission" date="2019-02" db="EMBL/GenBank/DDBJ databases">
        <title>Prokaryotic population dynamics and viral predation in marine succession experiment using metagenomics: the confinement effect.</title>
        <authorList>
            <person name="Haro-Moreno J.M."/>
            <person name="Rodriguez-Valera F."/>
            <person name="Lopez-Perez M."/>
        </authorList>
    </citation>
    <scope>NUCLEOTIDE SEQUENCE [LARGE SCALE GENOMIC DNA]</scope>
    <source>
        <strain evidence="2">MED-G167</strain>
    </source>
</reference>
<protein>
    <recommendedName>
        <fullName evidence="1">Glucosamine/galactosamine-6-phosphate isomerase domain-containing protein</fullName>
    </recommendedName>
</protein>
<dbReference type="SUPFAM" id="SSF100950">
    <property type="entry name" value="NagB/RpiA/CoA transferase-like"/>
    <property type="match status" value="1"/>
</dbReference>
<dbReference type="Gene3D" id="3.40.50.1360">
    <property type="match status" value="1"/>
</dbReference>
<feature type="domain" description="Glucosamine/galactosamine-6-phosphate isomerase" evidence="1">
    <location>
        <begin position="17"/>
        <end position="107"/>
    </location>
</feature>
<dbReference type="AlphaFoldDB" id="A0A520M994"/>
<accession>A0A520M994</accession>